<dbReference type="EMBL" id="CP019327">
    <property type="protein sequence ID" value="APX97944.1"/>
    <property type="molecule type" value="Genomic_DNA"/>
</dbReference>
<dbReference type="RefSeq" id="WP_076580010.1">
    <property type="nucleotide sequence ID" value="NZ_CP019327.1"/>
</dbReference>
<reference evidence="3 4" key="2">
    <citation type="submission" date="2017-01" db="EMBL/GenBank/DDBJ databases">
        <authorList>
            <person name="Mah S.A."/>
            <person name="Swanson W.J."/>
            <person name="Moy G.W."/>
            <person name="Vacquier V.D."/>
        </authorList>
    </citation>
    <scope>NUCLEOTIDE SEQUENCE [LARGE SCALE GENOMIC DNA]</scope>
    <source>
        <strain evidence="3 4">CGMCC 1.8909</strain>
    </source>
</reference>
<evidence type="ECO:0000256" key="1">
    <source>
        <dbReference type="SAM" id="Phobius"/>
    </source>
</evidence>
<dbReference type="GeneID" id="30957424"/>
<evidence type="ECO:0000313" key="2">
    <source>
        <dbReference type="EMBL" id="APX97944.1"/>
    </source>
</evidence>
<name>A0A1N7ALK8_9EURY</name>
<feature type="transmembrane region" description="Helical" evidence="1">
    <location>
        <begin position="113"/>
        <end position="134"/>
    </location>
</feature>
<dbReference type="Proteomes" id="UP000185687">
    <property type="component" value="Unassembled WGS sequence"/>
</dbReference>
<feature type="transmembrane region" description="Helical" evidence="1">
    <location>
        <begin position="20"/>
        <end position="40"/>
    </location>
</feature>
<feature type="transmembrane region" description="Helical" evidence="1">
    <location>
        <begin position="81"/>
        <end position="101"/>
    </location>
</feature>
<gene>
    <name evidence="2" type="ORF">BB347_15735</name>
    <name evidence="3" type="ORF">SAMN05421809_1214</name>
</gene>
<evidence type="ECO:0000313" key="3">
    <source>
        <dbReference type="EMBL" id="SIR39886.1"/>
    </source>
</evidence>
<keyword evidence="1" id="KW-0472">Membrane</keyword>
<keyword evidence="1" id="KW-0812">Transmembrane</keyword>
<reference evidence="2 5" key="1">
    <citation type="submission" date="2017-01" db="EMBL/GenBank/DDBJ databases">
        <title>Complete genome sequence of Haloterrigena daqingensis type strain (JX313T).</title>
        <authorList>
            <person name="Shuang W."/>
        </authorList>
    </citation>
    <scope>NUCLEOTIDE SEQUENCE [LARGE SCALE GENOMIC DNA]</scope>
    <source>
        <strain evidence="2 5">JX313</strain>
    </source>
</reference>
<sequence>MADTRVPALSATLVGLGRSLGTFAGVAWLCVVTGTVLARVSDASVTAVPAEWLGISVLAVAFVVTSWLVDGGFDRLGADPSGGLTFVWLAVFFVPLAFLPTRVTLDAVANSAGVLDAAFILATTLFAGWLAFYGGLERLSLAPDDFLQIAVFVVALGAPPAVVAVLADASWLTIDPVAVALALVVQGGACWLGVRMDVP</sequence>
<feature type="transmembrane region" description="Helical" evidence="1">
    <location>
        <begin position="52"/>
        <end position="69"/>
    </location>
</feature>
<feature type="transmembrane region" description="Helical" evidence="1">
    <location>
        <begin position="174"/>
        <end position="194"/>
    </location>
</feature>
<feature type="transmembrane region" description="Helical" evidence="1">
    <location>
        <begin position="146"/>
        <end position="167"/>
    </location>
</feature>
<evidence type="ECO:0000313" key="4">
    <source>
        <dbReference type="Proteomes" id="UP000185687"/>
    </source>
</evidence>
<protein>
    <submittedName>
        <fullName evidence="3">Uncharacterized protein</fullName>
    </submittedName>
</protein>
<keyword evidence="4" id="KW-1185">Reference proteome</keyword>
<evidence type="ECO:0000313" key="5">
    <source>
        <dbReference type="Proteomes" id="UP000187321"/>
    </source>
</evidence>
<dbReference type="EMBL" id="FTNP01000001">
    <property type="protein sequence ID" value="SIR39886.1"/>
    <property type="molecule type" value="Genomic_DNA"/>
</dbReference>
<organism evidence="3 4">
    <name type="scientific">Natronorubrum daqingense</name>
    <dbReference type="NCBI Taxonomy" id="588898"/>
    <lineage>
        <taxon>Archaea</taxon>
        <taxon>Methanobacteriati</taxon>
        <taxon>Methanobacteriota</taxon>
        <taxon>Stenosarchaea group</taxon>
        <taxon>Halobacteria</taxon>
        <taxon>Halobacteriales</taxon>
        <taxon>Natrialbaceae</taxon>
        <taxon>Natronorubrum</taxon>
    </lineage>
</organism>
<proteinExistence type="predicted"/>
<dbReference type="OrthoDB" id="205998at2157"/>
<accession>A0A1N7ALK8</accession>
<dbReference type="Proteomes" id="UP000187321">
    <property type="component" value="Chromosome"/>
</dbReference>
<keyword evidence="1" id="KW-1133">Transmembrane helix</keyword>
<dbReference type="KEGG" id="hda:BB347_15735"/>
<dbReference type="AlphaFoldDB" id="A0A1N7ALK8"/>